<proteinExistence type="predicted"/>
<evidence type="ECO:0000313" key="1">
    <source>
        <dbReference type="EMBL" id="KKS25707.1"/>
    </source>
</evidence>
<reference evidence="1 2" key="1">
    <citation type="journal article" date="2015" name="Nature">
        <title>rRNA introns, odd ribosomes, and small enigmatic genomes across a large radiation of phyla.</title>
        <authorList>
            <person name="Brown C.T."/>
            <person name="Hug L.A."/>
            <person name="Thomas B.C."/>
            <person name="Sharon I."/>
            <person name="Castelle C.J."/>
            <person name="Singh A."/>
            <person name="Wilkins M.J."/>
            <person name="Williams K.H."/>
            <person name="Banfield J.F."/>
        </authorList>
    </citation>
    <scope>NUCLEOTIDE SEQUENCE [LARGE SCALE GENOMIC DNA]</scope>
</reference>
<evidence type="ECO:0000313" key="2">
    <source>
        <dbReference type="Proteomes" id="UP000034256"/>
    </source>
</evidence>
<feature type="non-terminal residue" evidence="1">
    <location>
        <position position="1"/>
    </location>
</feature>
<organism evidence="1 2">
    <name type="scientific">Candidatus Wolfebacteria bacterium GW2011_GWA2_42_10</name>
    <dbReference type="NCBI Taxonomy" id="1619004"/>
    <lineage>
        <taxon>Bacteria</taxon>
        <taxon>Candidatus Wolfeibacteriota</taxon>
    </lineage>
</organism>
<dbReference type="AlphaFoldDB" id="A0A0G0XML1"/>
<dbReference type="Proteomes" id="UP000034256">
    <property type="component" value="Unassembled WGS sequence"/>
</dbReference>
<accession>A0A0G0XML1</accession>
<dbReference type="EMBL" id="LCCF01000001">
    <property type="protein sequence ID" value="KKS25707.1"/>
    <property type="molecule type" value="Genomic_DNA"/>
</dbReference>
<sequence length="116" mass="13276">RERAIKSDPDLFERILKSIAAGTAFTWDPRNKERVKTILARYLRLESVAKAEEHYQSALKALPKKPYVEMVGISSMIEFMAEADPLVSKVKPEEVIDHTILKKLDASGFVDQLYKR</sequence>
<name>A0A0G0XML1_9BACT</name>
<protein>
    <submittedName>
        <fullName evidence="1">Uncharacterized protein</fullName>
    </submittedName>
</protein>
<gene>
    <name evidence="1" type="ORF">UU85_C0001G0137</name>
</gene>
<comment type="caution">
    <text evidence="1">The sequence shown here is derived from an EMBL/GenBank/DDBJ whole genome shotgun (WGS) entry which is preliminary data.</text>
</comment>
<dbReference type="Gene3D" id="3.40.190.10">
    <property type="entry name" value="Periplasmic binding protein-like II"/>
    <property type="match status" value="1"/>
</dbReference>